<accession>A0ABR0ZY57</accession>
<dbReference type="Proteomes" id="UP001369086">
    <property type="component" value="Unassembled WGS sequence"/>
</dbReference>
<feature type="repeat" description="WD" evidence="5">
    <location>
        <begin position="732"/>
        <end position="764"/>
    </location>
</feature>
<dbReference type="PRINTS" id="PR00452">
    <property type="entry name" value="SH3DOMAIN"/>
</dbReference>
<name>A0ABR0ZY57_HUSHU</name>
<gene>
    <name evidence="8" type="ORF">HHUSO_G6652</name>
</gene>
<evidence type="ECO:0000256" key="1">
    <source>
        <dbReference type="ARBA" id="ARBA00022443"/>
    </source>
</evidence>
<dbReference type="PROSITE" id="PS50002">
    <property type="entry name" value="SH3"/>
    <property type="match status" value="1"/>
</dbReference>
<dbReference type="SMART" id="SM00326">
    <property type="entry name" value="SH3"/>
    <property type="match status" value="1"/>
</dbReference>
<dbReference type="Gene3D" id="2.30.30.40">
    <property type="entry name" value="SH3 Domains"/>
    <property type="match status" value="1"/>
</dbReference>
<feature type="compositionally biased region" description="Basic and acidic residues" evidence="6">
    <location>
        <begin position="1187"/>
        <end position="1196"/>
    </location>
</feature>
<feature type="region of interest" description="Disordered" evidence="6">
    <location>
        <begin position="263"/>
        <end position="324"/>
    </location>
</feature>
<keyword evidence="1 4" id="KW-0728">SH3 domain</keyword>
<evidence type="ECO:0000256" key="2">
    <source>
        <dbReference type="ARBA" id="ARBA00022574"/>
    </source>
</evidence>
<evidence type="ECO:0000256" key="4">
    <source>
        <dbReference type="PROSITE-ProRule" id="PRU00192"/>
    </source>
</evidence>
<evidence type="ECO:0000256" key="5">
    <source>
        <dbReference type="PROSITE-ProRule" id="PRU00221"/>
    </source>
</evidence>
<evidence type="ECO:0000256" key="6">
    <source>
        <dbReference type="SAM" id="MobiDB-lite"/>
    </source>
</evidence>
<dbReference type="SMART" id="SM00320">
    <property type="entry name" value="WD40"/>
    <property type="match status" value="7"/>
</dbReference>
<sequence length="1293" mass="146846">MPAGESEAKAKTKARFEEVFKSYAGPSTDKKKSTLSQESFALETLKNSLDLKKGDDKTILNNTYNQEEGSPRFTKNKLREKTLTTEKVNNNALTEEERQPAKTKKKKKKKDVTEDQGQYEDPQYIISTSAERDDTHTTKVAKSKTNLEADETKQKPERRKAKNASRVPPELSKDEEEEDEQLFQRYQQQIAEEEAKEIKKKLRKKIAETMSDYTVNTTNQVLNNEVEKKKKKKTVPVTTEGEISAMSLSELQDSQTEELIRKKKKHRITTSDTERVEEDGEQILKEEEAQQKAEAKKRKKKRKKAEQGVNEELNDNATAAEAQPSRHLFDDNLVLGVYVHRTDRLKTDLMVSHPMVKVHVIDEMTGQYVRKEKSGRPVSSFYEQETVDHILPIMTQPYDFKKNKSTVPEWDEQIIFNERFGYFVQETEESPKVMLFFEVLDFMSMDEARANFEIQRHESGFRKIAWAFLKIVGTNGVLNVEGKLRLQLFCPPPRGRTQPNTVEVFEWWKKYPRNRYSSTLYVTVKGLKLPDHVDPCVRSMMALQQEMGSTSYSELQNEVTRKGDNLPQEEKMIEFLKWSRLPGQVCRIPNKPLLSFRGGQMGCFCVRFSNDGKTLACACADKDGYPIVVVYEIPSGKVLGTFNGHLSIVYDLCWSRDDKNLLSASSDGTVRIWNVETFQGLAEKVLPHPAFIYAAQYHPFAQYLAVTGGYDCVIRVWNVKVKDVNGQLLQEFDGHKSFINTLCFDKEGLRMFSGDSSGLIIVWNTFVNERSRRHPAQQWSIEKEIQETDLKGVPVNHLEVHPNGRRLLIHAKDSILRVMDLRILTTKKYTGATNYREKIHSTFTPCGSFLFSGSEDGMAYVWNANTGKSFVFWFNWDQVAVYSELCYSSPLRDVAFHPHEHMVAFCAFGPNLPVHVYLYDRKIALMEAESMKELTGSRVTTVPKGPRILSSTSDDPTLQDSTMSSMDRFASAARISLNLQRVKQKLDSVLVPMHKNQSTMEYLYEQPGIVPSMTKNLTQEASVISPGSNNYLHTVGSNLSLPAPSLLSPHSKLRLPSTLGAQLIPQQSSHNGGFSPVGQRFSHAPSLRLQTSIANPSASFLRVEADTFIPVQQTVVALYDYTANRSDELTIHRGEIIQVLYKDNDNWWFGRLANGQQGYFPANYVADERGFEEELSHTLESNPALSDKQHETEERSPTPTKMSAVISKSGKFKIISENDTDTESPVILIQKKKKKKKAVGSGSEAPVLAPEPLQLTDVVEQSSTEVVRKKRLKAPHKHSDASGETNVAFEPDF</sequence>
<dbReference type="InterPro" id="IPR036322">
    <property type="entry name" value="WD40_repeat_dom_sf"/>
</dbReference>
<dbReference type="CDD" id="cd11812">
    <property type="entry name" value="SH3_AHI-1"/>
    <property type="match status" value="1"/>
</dbReference>
<evidence type="ECO:0000313" key="9">
    <source>
        <dbReference type="Proteomes" id="UP001369086"/>
    </source>
</evidence>
<dbReference type="InterPro" id="IPR001452">
    <property type="entry name" value="SH3_domain"/>
</dbReference>
<evidence type="ECO:0000259" key="7">
    <source>
        <dbReference type="PROSITE" id="PS50002"/>
    </source>
</evidence>
<dbReference type="InterPro" id="IPR035832">
    <property type="entry name" value="AHI1_SH3"/>
</dbReference>
<proteinExistence type="predicted"/>
<organism evidence="8 9">
    <name type="scientific">Huso huso</name>
    <name type="common">Beluga</name>
    <name type="synonym">Acipenser huso</name>
    <dbReference type="NCBI Taxonomy" id="61971"/>
    <lineage>
        <taxon>Eukaryota</taxon>
        <taxon>Metazoa</taxon>
        <taxon>Chordata</taxon>
        <taxon>Craniata</taxon>
        <taxon>Vertebrata</taxon>
        <taxon>Euteleostomi</taxon>
        <taxon>Actinopterygii</taxon>
        <taxon>Chondrostei</taxon>
        <taxon>Acipenseriformes</taxon>
        <taxon>Acipenseridae</taxon>
        <taxon>Huso</taxon>
    </lineage>
</organism>
<reference evidence="8 9" key="1">
    <citation type="submission" date="2021-05" db="EMBL/GenBank/DDBJ databases">
        <authorList>
            <person name="Zahm M."/>
            <person name="Klopp C."/>
            <person name="Cabau C."/>
            <person name="Kuhl H."/>
            <person name="Suciu R."/>
            <person name="Ciorpac M."/>
            <person name="Holostenco D."/>
            <person name="Gessner J."/>
            <person name="Wuertz S."/>
            <person name="Hohne C."/>
            <person name="Stock M."/>
            <person name="Gislard M."/>
            <person name="Lluch J."/>
            <person name="Milhes M."/>
            <person name="Lampietro C."/>
            <person name="Lopez Roques C."/>
            <person name="Donnadieu C."/>
            <person name="Du K."/>
            <person name="Schartl M."/>
            <person name="Guiguen Y."/>
        </authorList>
    </citation>
    <scope>NUCLEOTIDE SEQUENCE [LARGE SCALE GENOMIC DNA]</scope>
    <source>
        <strain evidence="8">Hh-F2</strain>
        <tissue evidence="8">Blood</tissue>
    </source>
</reference>
<dbReference type="InterPro" id="IPR001680">
    <property type="entry name" value="WD40_rpt"/>
</dbReference>
<feature type="compositionally biased region" description="Polar residues" evidence="6">
    <location>
        <begin position="59"/>
        <end position="68"/>
    </location>
</feature>
<dbReference type="Gene3D" id="2.130.10.10">
    <property type="entry name" value="YVTN repeat-like/Quinoprotein amine dehydrogenase"/>
    <property type="match status" value="1"/>
</dbReference>
<feature type="compositionally biased region" description="Basic and acidic residues" evidence="6">
    <location>
        <begin position="282"/>
        <end position="294"/>
    </location>
</feature>
<dbReference type="InterPro" id="IPR036028">
    <property type="entry name" value="SH3-like_dom_sf"/>
</dbReference>
<dbReference type="InterPro" id="IPR019775">
    <property type="entry name" value="WD40_repeat_CS"/>
</dbReference>
<feature type="region of interest" description="Disordered" evidence="6">
    <location>
        <begin position="1178"/>
        <end position="1202"/>
    </location>
</feature>
<dbReference type="PANTHER" id="PTHR44499:SF1">
    <property type="entry name" value="JOUBERIN"/>
    <property type="match status" value="1"/>
</dbReference>
<dbReference type="PROSITE" id="PS50082">
    <property type="entry name" value="WD_REPEATS_2"/>
    <property type="match status" value="3"/>
</dbReference>
<feature type="region of interest" description="Disordered" evidence="6">
    <location>
        <begin position="1270"/>
        <end position="1293"/>
    </location>
</feature>
<comment type="caution">
    <text evidence="8">The sequence shown here is derived from an EMBL/GenBank/DDBJ whole genome shotgun (WGS) entry which is preliminary data.</text>
</comment>
<feature type="domain" description="SH3" evidence="7">
    <location>
        <begin position="1110"/>
        <end position="1170"/>
    </location>
</feature>
<dbReference type="PANTHER" id="PTHR44499">
    <property type="entry name" value="JOUBERIN"/>
    <property type="match status" value="1"/>
</dbReference>
<dbReference type="PROSITE" id="PS50294">
    <property type="entry name" value="WD_REPEATS_REGION"/>
    <property type="match status" value="1"/>
</dbReference>
<dbReference type="Pfam" id="PF00400">
    <property type="entry name" value="WD40"/>
    <property type="match status" value="5"/>
</dbReference>
<protein>
    <submittedName>
        <fullName evidence="8">Jouberin isoform X1</fullName>
    </submittedName>
</protein>
<dbReference type="EMBL" id="JAHFZB010000005">
    <property type="protein sequence ID" value="KAK6489748.1"/>
    <property type="molecule type" value="Genomic_DNA"/>
</dbReference>
<keyword evidence="3" id="KW-0677">Repeat</keyword>
<feature type="compositionally biased region" description="Basic residues" evidence="6">
    <location>
        <begin position="295"/>
        <end position="304"/>
    </location>
</feature>
<evidence type="ECO:0000313" key="8">
    <source>
        <dbReference type="EMBL" id="KAK6489748.1"/>
    </source>
</evidence>
<feature type="repeat" description="WD" evidence="5">
    <location>
        <begin position="642"/>
        <end position="683"/>
    </location>
</feature>
<keyword evidence="2 5" id="KW-0853">WD repeat</keyword>
<dbReference type="InterPro" id="IPR015943">
    <property type="entry name" value="WD40/YVTN_repeat-like_dom_sf"/>
</dbReference>
<feature type="repeat" description="WD" evidence="5">
    <location>
        <begin position="843"/>
        <end position="872"/>
    </location>
</feature>
<dbReference type="PROSITE" id="PS00678">
    <property type="entry name" value="WD_REPEATS_1"/>
    <property type="match status" value="2"/>
</dbReference>
<keyword evidence="9" id="KW-1185">Reference proteome</keyword>
<feature type="compositionally biased region" description="Basic residues" evidence="6">
    <location>
        <begin position="101"/>
        <end position="110"/>
    </location>
</feature>
<dbReference type="Pfam" id="PF00018">
    <property type="entry name" value="SH3_1"/>
    <property type="match status" value="1"/>
</dbReference>
<feature type="compositionally biased region" description="Basic and acidic residues" evidence="6">
    <location>
        <begin position="145"/>
        <end position="155"/>
    </location>
</feature>
<dbReference type="SUPFAM" id="SSF50044">
    <property type="entry name" value="SH3-domain"/>
    <property type="match status" value="1"/>
</dbReference>
<dbReference type="SUPFAM" id="SSF50978">
    <property type="entry name" value="WD40 repeat-like"/>
    <property type="match status" value="1"/>
</dbReference>
<dbReference type="CDD" id="cd00200">
    <property type="entry name" value="WD40"/>
    <property type="match status" value="1"/>
</dbReference>
<feature type="region of interest" description="Disordered" evidence="6">
    <location>
        <begin position="52"/>
        <end position="181"/>
    </location>
</feature>
<dbReference type="InterPro" id="IPR052803">
    <property type="entry name" value="Cilium-Associated_Jouberin"/>
</dbReference>
<evidence type="ECO:0000256" key="3">
    <source>
        <dbReference type="ARBA" id="ARBA00022737"/>
    </source>
</evidence>